<dbReference type="InterPro" id="IPR024078">
    <property type="entry name" value="LmbE-like_dom_sf"/>
</dbReference>
<evidence type="ECO:0000313" key="2">
    <source>
        <dbReference type="Proteomes" id="UP000435036"/>
    </source>
</evidence>
<dbReference type="RefSeq" id="WP_160370624.1">
    <property type="nucleotide sequence ID" value="NZ_WSQA01000017.1"/>
</dbReference>
<dbReference type="SUPFAM" id="SSF102588">
    <property type="entry name" value="LmbE-like"/>
    <property type="match status" value="1"/>
</dbReference>
<dbReference type="EMBL" id="WSQA01000017">
    <property type="protein sequence ID" value="MVZ63906.1"/>
    <property type="molecule type" value="Genomic_DNA"/>
</dbReference>
<proteinExistence type="predicted"/>
<sequence>MNDTNKTILALVAHPDDAEILCAGTLAQLKEKGWQIEMATMTPGDCGTTTLSREEIGRIRKQEAADAASLLGANYNCLECDDVFVLYDRPSLLKTIALIRKTRPQIVMTMSPSCYMVDHEMTSKLVQTACFSAGIVNIKTEGAEPYFYTPHLYYLDAMEGKDKFGEAIKPGMIVDISDKIGMKEEMLACHASQRTWLREHHGMDEYIIAMKAFSSHRGEQIGVAYGEGFRQHLGHAFPQDNILQAELGDLVHVDF</sequence>
<dbReference type="OrthoDB" id="9790023at2"/>
<dbReference type="InterPro" id="IPR003737">
    <property type="entry name" value="GlcNAc_PI_deacetylase-related"/>
</dbReference>
<evidence type="ECO:0000313" key="1">
    <source>
        <dbReference type="EMBL" id="MVZ63906.1"/>
    </source>
</evidence>
<dbReference type="PANTHER" id="PTHR12993">
    <property type="entry name" value="N-ACETYLGLUCOSAMINYL-PHOSPHATIDYLINOSITOL DE-N-ACETYLASE-RELATED"/>
    <property type="match status" value="1"/>
</dbReference>
<dbReference type="PANTHER" id="PTHR12993:SF11">
    <property type="entry name" value="N-ACETYLGLUCOSAMINYL-PHOSPHATIDYLINOSITOL DE-N-ACETYLASE"/>
    <property type="match status" value="1"/>
</dbReference>
<reference evidence="1 2" key="1">
    <citation type="submission" date="2019-12" db="EMBL/GenBank/DDBJ databases">
        <authorList>
            <person name="Dong K."/>
        </authorList>
    </citation>
    <scope>NUCLEOTIDE SEQUENCE [LARGE SCALE GENOMIC DNA]</scope>
    <source>
        <strain evidence="1 2">JCM 31225</strain>
    </source>
</reference>
<dbReference type="Pfam" id="PF02585">
    <property type="entry name" value="PIG-L"/>
    <property type="match status" value="1"/>
</dbReference>
<protein>
    <submittedName>
        <fullName evidence="1">PIG-L family deacetylase</fullName>
    </submittedName>
</protein>
<dbReference type="AlphaFoldDB" id="A0A6N8L3H0"/>
<dbReference type="Proteomes" id="UP000435036">
    <property type="component" value="Unassembled WGS sequence"/>
</dbReference>
<name>A0A6N8L3H0_9SPHI</name>
<dbReference type="GO" id="GO:0016811">
    <property type="term" value="F:hydrolase activity, acting on carbon-nitrogen (but not peptide) bonds, in linear amides"/>
    <property type="evidence" value="ECO:0007669"/>
    <property type="project" value="TreeGrafter"/>
</dbReference>
<keyword evidence="2" id="KW-1185">Reference proteome</keyword>
<dbReference type="Gene3D" id="3.40.50.10320">
    <property type="entry name" value="LmbE-like"/>
    <property type="match status" value="1"/>
</dbReference>
<gene>
    <name evidence="1" type="ORF">GQF63_17935</name>
</gene>
<accession>A0A6N8L3H0</accession>
<organism evidence="1 2">
    <name type="scientific">Sphingobacterium humi</name>
    <dbReference type="NCBI Taxonomy" id="1796905"/>
    <lineage>
        <taxon>Bacteria</taxon>
        <taxon>Pseudomonadati</taxon>
        <taxon>Bacteroidota</taxon>
        <taxon>Sphingobacteriia</taxon>
        <taxon>Sphingobacteriales</taxon>
        <taxon>Sphingobacteriaceae</taxon>
        <taxon>Sphingobacterium</taxon>
    </lineage>
</organism>
<comment type="caution">
    <text evidence="1">The sequence shown here is derived from an EMBL/GenBank/DDBJ whole genome shotgun (WGS) entry which is preliminary data.</text>
</comment>